<protein>
    <submittedName>
        <fullName evidence="2">Acylamino-acid-releasing enzyme</fullName>
        <ecNumber evidence="2">3.4.19.1</ecNumber>
    </submittedName>
</protein>
<evidence type="ECO:0000259" key="1">
    <source>
        <dbReference type="Pfam" id="PF00326"/>
    </source>
</evidence>
<dbReference type="PANTHER" id="PTHR43056">
    <property type="entry name" value="PEPTIDASE S9 PROLYL OLIGOPEPTIDASE"/>
    <property type="match status" value="1"/>
</dbReference>
<keyword evidence="2" id="KW-0378">Hydrolase</keyword>
<dbReference type="AlphaFoldDB" id="A0A0P7GYQ6"/>
<dbReference type="EC" id="3.4.19.1" evidence="2"/>
<dbReference type="RefSeq" id="WP_054583549.1">
    <property type="nucleotide sequence ID" value="NZ_LGUC01000001.1"/>
</dbReference>
<evidence type="ECO:0000313" key="3">
    <source>
        <dbReference type="Proteomes" id="UP000050535"/>
    </source>
</evidence>
<dbReference type="PATRIC" id="fig|699431.3.peg.1401"/>
<dbReference type="EMBL" id="LGUC01000001">
    <property type="protein sequence ID" value="KPN30634.1"/>
    <property type="molecule type" value="Genomic_DNA"/>
</dbReference>
<feature type="domain" description="Peptidase S9 prolyl oligopeptidase catalytic" evidence="1">
    <location>
        <begin position="435"/>
        <end position="637"/>
    </location>
</feature>
<organism evidence="2 3">
    <name type="scientific">Halolamina pelagica</name>
    <dbReference type="NCBI Taxonomy" id="699431"/>
    <lineage>
        <taxon>Archaea</taxon>
        <taxon>Methanobacteriati</taxon>
        <taxon>Methanobacteriota</taxon>
        <taxon>Stenosarchaea group</taxon>
        <taxon>Halobacteria</taxon>
        <taxon>Halobacteriales</taxon>
        <taxon>Haloferacaceae</taxon>
    </lineage>
</organism>
<dbReference type="InterPro" id="IPR029058">
    <property type="entry name" value="AB_hydrolase_fold"/>
</dbReference>
<dbReference type="Gene3D" id="2.120.10.30">
    <property type="entry name" value="TolB, C-terminal domain"/>
    <property type="match status" value="1"/>
</dbReference>
<name>A0A0P7GYQ6_9EURY</name>
<dbReference type="OrthoDB" id="25019at2157"/>
<keyword evidence="3" id="KW-1185">Reference proteome</keyword>
<proteinExistence type="predicted"/>
<dbReference type="Gene3D" id="3.40.50.1820">
    <property type="entry name" value="alpha/beta hydrolase"/>
    <property type="match status" value="1"/>
</dbReference>
<sequence length="660" mass="71961">MSTTPYGEWESPVAAADVAADTLRFGPVSVDDGSVYWLERRPDEGGRGVIVRADAGDPAEPMEVTPTETDVRTLVHEYGGGDFAVQDGRVFYAHFDDQRLYRIDGTDDDPEPITPEPETEHGLRYADMEISPDGERLYAVRERHEGAAADVINELVALPTDGSAPPEVVADGHDFYAFPRLSPAGDRLAWTTWDHPRMPWDGTELHVAAVDDDGSLADERVVMGGPEESVFQPGWSPAGRLHAVSDRTGWWNLYALDLDGDDEPTNRTPEAAEFGVPQWTFGLATYAFLDDGRVAVLRNADGEWSLCLLDEDNERTDAGLPYSAYPHARLATDGETLAFVGGGPTTPETVARWTPGESPEPTQLRQSFSLDLADGMVSEPEHVDVPTRDGETTHAFYYPPTNADERAPEDEDPPLVTMVHGGPTSQTLPVATLGVQFFTTRGFAVADVNYRGSTGYGRDYRDALQDEWGVLDTADCVDTAEHLAETGRADPDRLAITGGSAGGYAVLCALAFHDTFDAGASHYGVADLEALATGTHKFESRYLDGLVGPLPEARDTYEARSPALHASEIDAPLLLLQGGEDRVVPQEQAEDMVDALVATETPYAYALFPAERHGFRTAEATRRALELELAFYGETFGFQPADEIEEVKLHEGQRSVRRVE</sequence>
<dbReference type="InterPro" id="IPR011042">
    <property type="entry name" value="6-blade_b-propeller_TolB-like"/>
</dbReference>
<dbReference type="GO" id="GO:0006508">
    <property type="term" value="P:proteolysis"/>
    <property type="evidence" value="ECO:0007669"/>
    <property type="project" value="InterPro"/>
</dbReference>
<dbReference type="SUPFAM" id="SSF82171">
    <property type="entry name" value="DPP6 N-terminal domain-like"/>
    <property type="match status" value="1"/>
</dbReference>
<dbReference type="Proteomes" id="UP000050535">
    <property type="component" value="Unassembled WGS sequence"/>
</dbReference>
<dbReference type="SUPFAM" id="SSF53474">
    <property type="entry name" value="alpha/beta-Hydrolases"/>
    <property type="match status" value="1"/>
</dbReference>
<reference evidence="3" key="1">
    <citation type="submission" date="2013-11" db="EMBL/GenBank/DDBJ databases">
        <authorList>
            <person name="Hoang H.T."/>
            <person name="Killian M.L."/>
            <person name="Madson D.M."/>
            <person name="Arruda P.H.E."/>
            <person name="Sun D."/>
            <person name="Schwartz K.J."/>
            <person name="Yoon K."/>
        </authorList>
    </citation>
    <scope>NUCLEOTIDE SEQUENCE [LARGE SCALE GENOMIC DNA]</scope>
    <source>
        <strain evidence="3">CDK2</strain>
    </source>
</reference>
<dbReference type="GO" id="GO:0008242">
    <property type="term" value="F:omega peptidase activity"/>
    <property type="evidence" value="ECO:0007669"/>
    <property type="project" value="UniProtKB-EC"/>
</dbReference>
<evidence type="ECO:0000313" key="2">
    <source>
        <dbReference type="EMBL" id="KPN30634.1"/>
    </source>
</evidence>
<dbReference type="GO" id="GO:0008236">
    <property type="term" value="F:serine-type peptidase activity"/>
    <property type="evidence" value="ECO:0007669"/>
    <property type="project" value="InterPro"/>
</dbReference>
<dbReference type="PANTHER" id="PTHR43056:SF5">
    <property type="entry name" value="PEPTIDASE S9 PROLYL OLIGOPEPTIDASE CATALYTIC DOMAIN-CONTAINING PROTEIN"/>
    <property type="match status" value="1"/>
</dbReference>
<dbReference type="InterPro" id="IPR001375">
    <property type="entry name" value="Peptidase_S9_cat"/>
</dbReference>
<dbReference type="Pfam" id="PF00326">
    <property type="entry name" value="Peptidase_S9"/>
    <property type="match status" value="1"/>
</dbReference>
<comment type="caution">
    <text evidence="2">The sequence shown here is derived from an EMBL/GenBank/DDBJ whole genome shotgun (WGS) entry which is preliminary data.</text>
</comment>
<accession>A0A0P7GYQ6</accession>
<dbReference type="InterPro" id="IPR050585">
    <property type="entry name" value="Xaa-Pro_dipeptidyl-ppase/CocE"/>
</dbReference>
<gene>
    <name evidence="2" type="ORF">SY89_01370</name>
</gene>